<organism evidence="3 4">
    <name type="scientific">Natronosporangium hydrolyticum</name>
    <dbReference type="NCBI Taxonomy" id="2811111"/>
    <lineage>
        <taxon>Bacteria</taxon>
        <taxon>Bacillati</taxon>
        <taxon>Actinomycetota</taxon>
        <taxon>Actinomycetes</taxon>
        <taxon>Micromonosporales</taxon>
        <taxon>Micromonosporaceae</taxon>
        <taxon>Natronosporangium</taxon>
    </lineage>
</organism>
<proteinExistence type="predicted"/>
<keyword evidence="2" id="KW-0472">Membrane</keyword>
<gene>
    <name evidence="3" type="ORF">JQS43_09705</name>
</gene>
<name>A0A895YPJ8_9ACTN</name>
<feature type="transmembrane region" description="Helical" evidence="2">
    <location>
        <begin position="191"/>
        <end position="213"/>
    </location>
</feature>
<protein>
    <submittedName>
        <fullName evidence="3">DUF624 domain-containing protein</fullName>
    </submittedName>
</protein>
<keyword evidence="2" id="KW-1133">Transmembrane helix</keyword>
<dbReference type="Proteomes" id="UP000662857">
    <property type="component" value="Chromosome"/>
</dbReference>
<dbReference type="AlphaFoldDB" id="A0A895YPJ8"/>
<accession>A0A895YPJ8</accession>
<feature type="transmembrane region" description="Helical" evidence="2">
    <location>
        <begin position="40"/>
        <end position="64"/>
    </location>
</feature>
<keyword evidence="4" id="KW-1185">Reference proteome</keyword>
<evidence type="ECO:0000256" key="1">
    <source>
        <dbReference type="SAM" id="MobiDB-lite"/>
    </source>
</evidence>
<evidence type="ECO:0000256" key="2">
    <source>
        <dbReference type="SAM" id="Phobius"/>
    </source>
</evidence>
<dbReference type="EMBL" id="CP070499">
    <property type="protein sequence ID" value="QSB17223.1"/>
    <property type="molecule type" value="Genomic_DNA"/>
</dbReference>
<keyword evidence="2" id="KW-0812">Transmembrane</keyword>
<dbReference type="KEGG" id="nhy:JQS43_09705"/>
<sequence length="249" mass="26816">MVGTRDRGNRAGGPPGRGDAEAGGPREYQWGSGPLARGCAYVYTVFLTQLLFLLFTVPGLVPLVLLLDRDVSNLPLAAAGLIPLGPALAAMVFAFHHRSNDLTELHPVATFWRGYRLNFVPVLRIWVPWLAGMTIIAVNLAYLGAAGIPGWWAGLLVVIAVVATLWIVNALVITSLFTFRTRDIARLAGYFLARTPGATLGNVCLLVVMVGLTYAASEAVLALVAWAFAQFLLLTSRPTITVVEREFTA</sequence>
<feature type="transmembrane region" description="Helical" evidence="2">
    <location>
        <begin position="125"/>
        <end position="145"/>
    </location>
</feature>
<dbReference type="InterPro" id="IPR006938">
    <property type="entry name" value="DUF624"/>
</dbReference>
<dbReference type="RefSeq" id="WP_239679378.1">
    <property type="nucleotide sequence ID" value="NZ_CP070499.1"/>
</dbReference>
<evidence type="ECO:0000313" key="3">
    <source>
        <dbReference type="EMBL" id="QSB17223.1"/>
    </source>
</evidence>
<feature type="transmembrane region" description="Helical" evidence="2">
    <location>
        <begin position="151"/>
        <end position="179"/>
    </location>
</feature>
<reference evidence="3" key="1">
    <citation type="submission" date="2021-02" db="EMBL/GenBank/DDBJ databases">
        <title>Natrosporangium hydrolyticum gen. nov., sp. nov, a haloalkaliphilic actinobacterium from a soda solonchak soil.</title>
        <authorList>
            <person name="Sorokin D.Y."/>
            <person name="Khijniak T.V."/>
            <person name="Zakharycheva A.P."/>
            <person name="Boueva O.V."/>
            <person name="Ariskina E.V."/>
            <person name="Hahnke R.L."/>
            <person name="Bunk B."/>
            <person name="Sproer C."/>
            <person name="Schumann P."/>
            <person name="Evtushenko L.I."/>
            <person name="Kublanov I.V."/>
        </authorList>
    </citation>
    <scope>NUCLEOTIDE SEQUENCE</scope>
    <source>
        <strain evidence="3">DSM 106523</strain>
    </source>
</reference>
<feature type="region of interest" description="Disordered" evidence="1">
    <location>
        <begin position="1"/>
        <end position="25"/>
    </location>
</feature>
<dbReference type="Pfam" id="PF04854">
    <property type="entry name" value="DUF624"/>
    <property type="match status" value="1"/>
</dbReference>
<feature type="transmembrane region" description="Helical" evidence="2">
    <location>
        <begin position="76"/>
        <end position="95"/>
    </location>
</feature>
<evidence type="ECO:0000313" key="4">
    <source>
        <dbReference type="Proteomes" id="UP000662857"/>
    </source>
</evidence>